<dbReference type="STRING" id="1206466.K0KKI3"/>
<feature type="transmembrane region" description="Helical" evidence="1">
    <location>
        <begin position="43"/>
        <end position="63"/>
    </location>
</feature>
<accession>K0KKI3</accession>
<dbReference type="HOGENOM" id="CLU_087364_2_0_1"/>
<dbReference type="AlphaFoldDB" id="K0KKI3"/>
<keyword evidence="1" id="KW-0472">Membrane</keyword>
<proteinExistence type="predicted"/>
<protein>
    <submittedName>
        <fullName evidence="4">NADH-ubiquinone oxidoreductase 21 kDa subunit</fullName>
        <ecNumber evidence="4">1.6.99.3</ecNumber>
    </submittedName>
</protein>
<dbReference type="Proteomes" id="UP000009328">
    <property type="component" value="Unassembled WGS sequence"/>
</dbReference>
<dbReference type="InterPro" id="IPR024549">
    <property type="entry name" value="NADH-UbQ_OxRdtase_su21_C_fun"/>
</dbReference>
<evidence type="ECO:0000313" key="4">
    <source>
        <dbReference type="EMBL" id="CCH42667.1"/>
    </source>
</evidence>
<dbReference type="eggNOG" id="ENOG502S1BF">
    <property type="taxonomic scope" value="Eukaryota"/>
</dbReference>
<feature type="domain" description="NADH-ubiquinone oxidoreductase 21kDa subunit C-terminal fungi" evidence="3">
    <location>
        <begin position="84"/>
        <end position="164"/>
    </location>
</feature>
<evidence type="ECO:0000259" key="2">
    <source>
        <dbReference type="Pfam" id="PF10785"/>
    </source>
</evidence>
<organism evidence="4 5">
    <name type="scientific">Wickerhamomyces ciferrii (strain ATCC 14091 / BCRC 22168 / CBS 111 / JCM 3599 / NBRC 0793 / NRRL Y-1031 F-60-10)</name>
    <name type="common">Yeast</name>
    <name type="synonym">Pichia ciferrii</name>
    <dbReference type="NCBI Taxonomy" id="1206466"/>
    <lineage>
        <taxon>Eukaryota</taxon>
        <taxon>Fungi</taxon>
        <taxon>Dikarya</taxon>
        <taxon>Ascomycota</taxon>
        <taxon>Saccharomycotina</taxon>
        <taxon>Saccharomycetes</taxon>
        <taxon>Phaffomycetales</taxon>
        <taxon>Wickerhamomycetaceae</taxon>
        <taxon>Wickerhamomyces</taxon>
    </lineage>
</organism>
<dbReference type="PANTHER" id="PTHR34062:SF1">
    <property type="entry name" value="NADH-UBIQUINONE OXIDOREDUCTASE 21KDA SUBUNIT N-TERMINAL DOMAIN-CONTAINING PROTEIN"/>
    <property type="match status" value="1"/>
</dbReference>
<keyword evidence="1" id="KW-0812">Transmembrane</keyword>
<dbReference type="EMBL" id="CAIF01000049">
    <property type="protein sequence ID" value="CCH42667.1"/>
    <property type="molecule type" value="Genomic_DNA"/>
</dbReference>
<dbReference type="PANTHER" id="PTHR34062">
    <property type="entry name" value="OXIDOREDUCTASE 21 KDA SUBUNIT, PUTATIVE (AFU_ORTHOLOGUE AFUA_4G04750)-RELATED"/>
    <property type="match status" value="1"/>
</dbReference>
<evidence type="ECO:0000256" key="1">
    <source>
        <dbReference type="SAM" id="Phobius"/>
    </source>
</evidence>
<keyword evidence="5" id="KW-1185">Reference proteome</keyword>
<dbReference type="InParanoid" id="K0KKI3"/>
<dbReference type="Pfam" id="PF12853">
    <property type="entry name" value="NADH_u_ox_C"/>
    <property type="match status" value="1"/>
</dbReference>
<gene>
    <name evidence="4" type="ORF">BN7_2211</name>
</gene>
<keyword evidence="1" id="KW-1133">Transmembrane helix</keyword>
<evidence type="ECO:0000259" key="3">
    <source>
        <dbReference type="Pfam" id="PF12853"/>
    </source>
</evidence>
<feature type="transmembrane region" description="Helical" evidence="1">
    <location>
        <begin position="12"/>
        <end position="31"/>
    </location>
</feature>
<evidence type="ECO:0000313" key="5">
    <source>
        <dbReference type="Proteomes" id="UP000009328"/>
    </source>
</evidence>
<comment type="caution">
    <text evidence="4">The sequence shown here is derived from an EMBL/GenBank/DDBJ whole genome shotgun (WGS) entry which is preliminary data.</text>
</comment>
<dbReference type="EC" id="1.6.99.3" evidence="4"/>
<dbReference type="InterPro" id="IPR053229">
    <property type="entry name" value="NADH-Q_oxidrdct_subunit"/>
</dbReference>
<name>K0KKI3_WICCF</name>
<reference evidence="4 5" key="1">
    <citation type="journal article" date="2012" name="Eukaryot. Cell">
        <title>Draft genome sequence of Wickerhamomyces ciferrii NRRL Y-1031 F-60-10.</title>
        <authorList>
            <person name="Schneider J."/>
            <person name="Andrea H."/>
            <person name="Blom J."/>
            <person name="Jaenicke S."/>
            <person name="Ruckert C."/>
            <person name="Schorsch C."/>
            <person name="Szczepanowski R."/>
            <person name="Farwick M."/>
            <person name="Goesmann A."/>
            <person name="Puhler A."/>
            <person name="Schaffer S."/>
            <person name="Tauch A."/>
            <person name="Kohler T."/>
            <person name="Brinkrolf K."/>
        </authorList>
    </citation>
    <scope>NUCLEOTIDE SEQUENCE [LARGE SCALE GENOMIC DNA]</scope>
    <source>
        <strain evidence="5">ATCC 14091 / BCRC 22168 / CBS 111 / JCM 3599 / NBRC 0793 / NRRL Y-1031 F-60-10</strain>
    </source>
</reference>
<keyword evidence="4" id="KW-0560">Oxidoreductase</keyword>
<feature type="domain" description="NADH-ubiquinone oxidoreductase 21kDa subunit N-terminal" evidence="2">
    <location>
        <begin position="10"/>
        <end position="75"/>
    </location>
</feature>
<sequence length="175" mass="19974">MPVTDKYEVNYGTWAIATAAFPGLFTALEYFDPNNGKHFTRPNGGILRVTTIMGFIGGFIIVYNHSTKRFWGVSENSREVKLDRYEIKSKLSKGEFPYGTSTLTPNLQDVAARNSKNSQLFLGIIPWFNLVSHPHHDVDLKKYYEVRPGEEEWGFKLPEHEELKRLSSTANWSGV</sequence>
<dbReference type="InterPro" id="IPR019721">
    <property type="entry name" value="NADH-UbQ_OxRdtase_su21_N"/>
</dbReference>
<dbReference type="Pfam" id="PF10785">
    <property type="entry name" value="NADH-u_ox-rdase"/>
    <property type="match status" value="1"/>
</dbReference>
<dbReference type="GO" id="GO:0016491">
    <property type="term" value="F:oxidoreductase activity"/>
    <property type="evidence" value="ECO:0007669"/>
    <property type="project" value="UniProtKB-KW"/>
</dbReference>